<sequence length="147" mass="17330">MECKELITLPFYKTDKMWYCSELLGRAQRDLSSEVLEKYDKFRNTGISDKKMTKSVVNAFYYLNSENYGKINVNHRLSLLLNIADGFIINTYKETNNVKGSYDIFFKKIVNSQKLQQGISLLGIDGEKYKGLLSQERHTFYHYIYYK</sequence>
<dbReference type="AlphaFoldDB" id="A0AAW6K451"/>
<proteinExistence type="predicted"/>
<dbReference type="RefSeq" id="WP_242987603.1">
    <property type="nucleotide sequence ID" value="NZ_CAXSNP010000034.1"/>
</dbReference>
<comment type="caution">
    <text evidence="1">The sequence shown here is derived from an EMBL/GenBank/DDBJ whole genome shotgun (WGS) entry which is preliminary data.</text>
</comment>
<accession>A0AAW6K451</accession>
<gene>
    <name evidence="1" type="ORF">O4N78_16040</name>
</gene>
<reference evidence="1" key="1">
    <citation type="submission" date="2022-12" db="EMBL/GenBank/DDBJ databases">
        <title>Genome of R. gnavus strain RSHDN_120.</title>
        <authorList>
            <person name="Abdugheni R."/>
        </authorList>
    </citation>
    <scope>NUCLEOTIDE SEQUENCE</scope>
    <source>
        <strain evidence="1">RSHDN_120</strain>
    </source>
</reference>
<evidence type="ECO:0000313" key="2">
    <source>
        <dbReference type="Proteomes" id="UP001149331"/>
    </source>
</evidence>
<name>A0AAW6K451_MEDGN</name>
<dbReference type="EMBL" id="JAPZEG010000032">
    <property type="protein sequence ID" value="MDE1205041.1"/>
    <property type="molecule type" value="Genomic_DNA"/>
</dbReference>
<protein>
    <submittedName>
        <fullName evidence="1">Uncharacterized protein</fullName>
    </submittedName>
</protein>
<dbReference type="Proteomes" id="UP001149331">
    <property type="component" value="Unassembled WGS sequence"/>
</dbReference>
<organism evidence="1 2">
    <name type="scientific">Mediterraneibacter gnavus</name>
    <name type="common">Ruminococcus gnavus</name>
    <dbReference type="NCBI Taxonomy" id="33038"/>
    <lineage>
        <taxon>Bacteria</taxon>
        <taxon>Bacillati</taxon>
        <taxon>Bacillota</taxon>
        <taxon>Clostridia</taxon>
        <taxon>Lachnospirales</taxon>
        <taxon>Lachnospiraceae</taxon>
        <taxon>Mediterraneibacter</taxon>
    </lineage>
</organism>
<evidence type="ECO:0000313" key="1">
    <source>
        <dbReference type="EMBL" id="MDE1205041.1"/>
    </source>
</evidence>